<dbReference type="AlphaFoldDB" id="A0A6J1F3I0"/>
<dbReference type="GO" id="GO:0042651">
    <property type="term" value="C:thylakoid membrane"/>
    <property type="evidence" value="ECO:0007669"/>
    <property type="project" value="TreeGrafter"/>
</dbReference>
<sequence length="662" mass="73000">MGVANTSWVAGQAIPMLQFTPFCCFDLPFKKSNDSRLIMGWGCAIKNQGKLSITSTRNSRNSPLYCRCTGNDDNISGSCSNISSSSSSSSSLEWDWSRWSRYFSEMEQAESFASVLKFQLEEAVEREDFEEAAKLKLAIADTTQKDSVAEIMSQLKSAIEEERYQDASMLCKCTGSGLVGWWVGYSQDSEDPFGRLIRITPGVGRFIGRGYSPRQLVTASPGTPLFEIFVVKDDEGGYVMQVAYLQRSKGNSTVSTSPPSEPSSSPSTSGVKNETVVVIPENEVTREQSEEKGTDLDEATEEGIKGVINFLKDKIPGLKVKVMNINAPEEVIEDANSVEHLMQEDNEKTGTSGSSDDEMDKLDEIQPETVSLGENSDVSDDEKDLDMKLYIGGVVHNSEEAPTKDEYVRHPANIKDMDRDSFVLHIPGRGLDLDAAEDKVSKVKVAALAAQGVSELMPADVAKAFWGVDKVSPKISRNVREIVKLAVSQAQKRSKLSEYTTFNRIITSRGDRDPFDGLYVGAFGPYGTEVVQLRRKFGHWNDAEDKDKPSDVEFFEYVEAVKLTGDLNVPAGQVTFRAKIGRGNRSASRGMYPDELGVVASYKGQGRIAEFGFQNPQWVDGELLQLNGRGIGPYVKGADLGFLYVVPQQSFLVLFNRLKLPE</sequence>
<organism evidence="2 3">
    <name type="scientific">Cucurbita moschata</name>
    <name type="common">Winter crookneck squash</name>
    <name type="synonym">Cucurbita pepo var. moschata</name>
    <dbReference type="NCBI Taxonomy" id="3662"/>
    <lineage>
        <taxon>Eukaryota</taxon>
        <taxon>Viridiplantae</taxon>
        <taxon>Streptophyta</taxon>
        <taxon>Embryophyta</taxon>
        <taxon>Tracheophyta</taxon>
        <taxon>Spermatophyta</taxon>
        <taxon>Magnoliopsida</taxon>
        <taxon>eudicotyledons</taxon>
        <taxon>Gunneridae</taxon>
        <taxon>Pentapetalae</taxon>
        <taxon>rosids</taxon>
        <taxon>fabids</taxon>
        <taxon>Cucurbitales</taxon>
        <taxon>Cucurbitaceae</taxon>
        <taxon>Cucurbiteae</taxon>
        <taxon>Cucurbita</taxon>
    </lineage>
</organism>
<name>A0A6J1F3I0_CUCMO</name>
<accession>A0A6J1F3I0</accession>
<evidence type="ECO:0000313" key="3">
    <source>
        <dbReference type="RefSeq" id="XP_022932925.1"/>
    </source>
</evidence>
<dbReference type="RefSeq" id="XP_022932925.1">
    <property type="nucleotide sequence ID" value="XM_023077157.1"/>
</dbReference>
<protein>
    <submittedName>
        <fullName evidence="3">Protein EXECUTER 2, chloroplastic-like</fullName>
    </submittedName>
</protein>
<gene>
    <name evidence="3" type="primary">LOC111439509</name>
</gene>
<dbReference type="SMR" id="A0A6J1F3I0"/>
<evidence type="ECO:0000313" key="2">
    <source>
        <dbReference type="Proteomes" id="UP000504609"/>
    </source>
</evidence>
<dbReference type="Pfam" id="PF12014">
    <property type="entry name" value="Cyclin_D1_bind"/>
    <property type="match status" value="1"/>
</dbReference>
<dbReference type="GeneID" id="111439509"/>
<feature type="region of interest" description="Disordered" evidence="1">
    <location>
        <begin position="249"/>
        <end position="274"/>
    </location>
</feature>
<reference evidence="3" key="1">
    <citation type="submission" date="2025-08" db="UniProtKB">
        <authorList>
            <consortium name="RefSeq"/>
        </authorList>
    </citation>
    <scope>IDENTIFICATION</scope>
    <source>
        <tissue evidence="3">Young leaves</tissue>
    </source>
</reference>
<keyword evidence="2" id="KW-1185">Reference proteome</keyword>
<proteinExistence type="predicted"/>
<dbReference type="Proteomes" id="UP000504609">
    <property type="component" value="Unplaced"/>
</dbReference>
<dbReference type="KEGG" id="cmos:111439509"/>
<dbReference type="PANTHER" id="PTHR33917">
    <property type="entry name" value="PROTEIN EXECUTER 1, CHLOROPLASTIC"/>
    <property type="match status" value="1"/>
</dbReference>
<dbReference type="PANTHER" id="PTHR33917:SF2">
    <property type="entry name" value="PROTEIN EXECUTER 2, CHLOROPLASTIC"/>
    <property type="match status" value="1"/>
</dbReference>
<dbReference type="GO" id="GO:0010343">
    <property type="term" value="P:singlet oxygen-mediated programmed cell death"/>
    <property type="evidence" value="ECO:0007669"/>
    <property type="project" value="InterPro"/>
</dbReference>
<evidence type="ECO:0000256" key="1">
    <source>
        <dbReference type="SAM" id="MobiDB-lite"/>
    </source>
</evidence>
<dbReference type="InterPro" id="IPR044680">
    <property type="entry name" value="EX1/2"/>
</dbReference>
<feature type="compositionally biased region" description="Low complexity" evidence="1">
    <location>
        <begin position="252"/>
        <end position="269"/>
    </location>
</feature>